<evidence type="ECO:0000313" key="1">
    <source>
        <dbReference type="EMBL" id="ORY91561.1"/>
    </source>
</evidence>
<dbReference type="OrthoDB" id="5016488at2759"/>
<dbReference type="InterPro" id="IPR043519">
    <property type="entry name" value="NT_sf"/>
</dbReference>
<comment type="caution">
    <text evidence="1">The sequence shown here is derived from an EMBL/GenBank/DDBJ whole genome shotgun (WGS) entry which is preliminary data.</text>
</comment>
<dbReference type="Proteomes" id="UP000193467">
    <property type="component" value="Unassembled WGS sequence"/>
</dbReference>
<evidence type="ECO:0000313" key="2">
    <source>
        <dbReference type="Proteomes" id="UP000193467"/>
    </source>
</evidence>
<reference evidence="1 2" key="1">
    <citation type="submission" date="2016-07" db="EMBL/GenBank/DDBJ databases">
        <title>Pervasive Adenine N6-methylation of Active Genes in Fungi.</title>
        <authorList>
            <consortium name="DOE Joint Genome Institute"/>
            <person name="Mondo S.J."/>
            <person name="Dannebaum R.O."/>
            <person name="Kuo R.C."/>
            <person name="Labutti K."/>
            <person name="Haridas S."/>
            <person name="Kuo A."/>
            <person name="Salamov A."/>
            <person name="Ahrendt S.R."/>
            <person name="Lipzen A."/>
            <person name="Sullivan W."/>
            <person name="Andreopoulos W.B."/>
            <person name="Clum A."/>
            <person name="Lindquist E."/>
            <person name="Daum C."/>
            <person name="Ramamoorthy G.K."/>
            <person name="Gryganskyi A."/>
            <person name="Culley D."/>
            <person name="Magnuson J.K."/>
            <person name="James T.Y."/>
            <person name="O'Malley M.A."/>
            <person name="Stajich J.E."/>
            <person name="Spatafora J.W."/>
            <person name="Visel A."/>
            <person name="Grigoriev I.V."/>
        </authorList>
    </citation>
    <scope>NUCLEOTIDE SEQUENCE [LARGE SCALE GENOMIC DNA]</scope>
    <source>
        <strain evidence="1 2">62-1032</strain>
    </source>
</reference>
<gene>
    <name evidence="1" type="ORF">BCR35DRAFT_286510</name>
</gene>
<dbReference type="AlphaFoldDB" id="A0A1Y2G6E0"/>
<dbReference type="EMBL" id="MCGR01000002">
    <property type="protein sequence ID" value="ORY91561.1"/>
    <property type="molecule type" value="Genomic_DNA"/>
</dbReference>
<keyword evidence="2" id="KW-1185">Reference proteome</keyword>
<protein>
    <recommendedName>
        <fullName evidence="3">Adenylyltransferase AadA C-terminal domain-containing protein</fullName>
    </recommendedName>
</protein>
<evidence type="ECO:0008006" key="3">
    <source>
        <dbReference type="Google" id="ProtNLM"/>
    </source>
</evidence>
<sequence>MIERLNLPQEERTYLQELTNRLRTTLGSSLVAVYLVGSAARNAYIVGQSDLDVQAVISDTLPPTTYTSLASVISHSSLPCPASKLEFVLYTSAEAQAVRNRAPKYEINFNTGRTMPNGDYLSLDSAKDDPFWFILDIAASWEVAVPLLGPPITQTFTQPPRELVLKALKESLEWHEGEERGPNGLANAARAWRWVKEGLWGSKKEGVEWAKKQGTGWSVLDAEKEQRGGGKLDEEEVGRFLLFVREEVEAAMQRE</sequence>
<dbReference type="SUPFAM" id="SSF81301">
    <property type="entry name" value="Nucleotidyltransferase"/>
    <property type="match status" value="1"/>
</dbReference>
<proteinExistence type="predicted"/>
<dbReference type="Gene3D" id="3.30.460.10">
    <property type="entry name" value="Beta Polymerase, domain 2"/>
    <property type="match status" value="1"/>
</dbReference>
<organism evidence="1 2">
    <name type="scientific">Leucosporidium creatinivorum</name>
    <dbReference type="NCBI Taxonomy" id="106004"/>
    <lineage>
        <taxon>Eukaryota</taxon>
        <taxon>Fungi</taxon>
        <taxon>Dikarya</taxon>
        <taxon>Basidiomycota</taxon>
        <taxon>Pucciniomycotina</taxon>
        <taxon>Microbotryomycetes</taxon>
        <taxon>Leucosporidiales</taxon>
        <taxon>Leucosporidium</taxon>
    </lineage>
</organism>
<accession>A0A1Y2G6E0</accession>
<dbReference type="InParanoid" id="A0A1Y2G6E0"/>
<name>A0A1Y2G6E0_9BASI</name>